<dbReference type="InterPro" id="IPR013525">
    <property type="entry name" value="ABC2_TM"/>
</dbReference>
<feature type="transmembrane region" description="Helical" evidence="6">
    <location>
        <begin position="303"/>
        <end position="320"/>
    </location>
</feature>
<feature type="transmembrane region" description="Helical" evidence="6">
    <location>
        <begin position="25"/>
        <end position="47"/>
    </location>
</feature>
<dbReference type="PANTHER" id="PTHR30294">
    <property type="entry name" value="MEMBRANE COMPONENT OF ABC TRANSPORTER YHHJ-RELATED"/>
    <property type="match status" value="1"/>
</dbReference>
<evidence type="ECO:0000313" key="9">
    <source>
        <dbReference type="Proteomes" id="UP001595897"/>
    </source>
</evidence>
<name>A0ABV9LRQ8_9ALTE</name>
<dbReference type="Pfam" id="PF12698">
    <property type="entry name" value="ABC2_membrane_3"/>
    <property type="match status" value="1"/>
</dbReference>
<accession>A0ABV9LRQ8</accession>
<keyword evidence="5 6" id="KW-0472">Membrane</keyword>
<keyword evidence="4 6" id="KW-1133">Transmembrane helix</keyword>
<keyword evidence="2" id="KW-1003">Cell membrane</keyword>
<comment type="subcellular location">
    <subcellularLocation>
        <location evidence="1">Cell membrane</location>
        <topology evidence="1">Multi-pass membrane protein</topology>
    </subcellularLocation>
</comment>
<keyword evidence="3 6" id="KW-0812">Transmembrane</keyword>
<feature type="transmembrane region" description="Helical" evidence="6">
    <location>
        <begin position="274"/>
        <end position="296"/>
    </location>
</feature>
<organism evidence="8 9">
    <name type="scientific">Glaciecola siphonariae</name>
    <dbReference type="NCBI Taxonomy" id="521012"/>
    <lineage>
        <taxon>Bacteria</taxon>
        <taxon>Pseudomonadati</taxon>
        <taxon>Pseudomonadota</taxon>
        <taxon>Gammaproteobacteria</taxon>
        <taxon>Alteromonadales</taxon>
        <taxon>Alteromonadaceae</taxon>
        <taxon>Glaciecola</taxon>
    </lineage>
</organism>
<evidence type="ECO:0000256" key="4">
    <source>
        <dbReference type="ARBA" id="ARBA00022989"/>
    </source>
</evidence>
<evidence type="ECO:0000259" key="7">
    <source>
        <dbReference type="Pfam" id="PF12698"/>
    </source>
</evidence>
<sequence length="395" mass="43562">MSHSEPAGPGFFNALTRELRYYRSCYGDICISLSILIGSMVVVAWIFSSATLTNLPIAVVDTDNSSLSRTYIRMLEAAPELHIAEKLNSVAEARERLEQASIYAFVVIPNDFSKQIKTGGQTTVVAWHSGQFLTISGMISKSLKVVTGTMSAGVKLTSLEKRGDSQVKAAVDFMPIKPELRTLFNPFQNYQFFLVGSVLPAMLQVFVMVWTVFVVGREYSQNTQAVWLSSGKDVFRAVAAKVLPIFIISTVIGLSCLTWLYAVQGWPIEGSVTMLFIGWLVMIASYISLGLLFVAFSPQLATALSLTVFFTAPAFAYAGITFPQLGMPYLAQLWSYILPIRTLLRLQIEQVEIAAPVTQSLPELLILVAFVVVPLPFALYRIHTRCKSNNAEEPA</sequence>
<feature type="domain" description="ABC-2 type transporter transmembrane" evidence="7">
    <location>
        <begin position="31"/>
        <end position="379"/>
    </location>
</feature>
<comment type="caution">
    <text evidence="8">The sequence shown here is derived from an EMBL/GenBank/DDBJ whole genome shotgun (WGS) entry which is preliminary data.</text>
</comment>
<dbReference type="PANTHER" id="PTHR30294:SF47">
    <property type="entry name" value="INNER MEMBRANE TRANSPORT PERMEASE YHHJ"/>
    <property type="match status" value="1"/>
</dbReference>
<evidence type="ECO:0000256" key="2">
    <source>
        <dbReference type="ARBA" id="ARBA00022475"/>
    </source>
</evidence>
<dbReference type="Gene3D" id="3.40.1710.10">
    <property type="entry name" value="abc type-2 transporter like domain"/>
    <property type="match status" value="1"/>
</dbReference>
<evidence type="ECO:0000313" key="8">
    <source>
        <dbReference type="EMBL" id="MFC4699187.1"/>
    </source>
</evidence>
<evidence type="ECO:0000256" key="5">
    <source>
        <dbReference type="ARBA" id="ARBA00023136"/>
    </source>
</evidence>
<dbReference type="Proteomes" id="UP001595897">
    <property type="component" value="Unassembled WGS sequence"/>
</dbReference>
<evidence type="ECO:0000256" key="3">
    <source>
        <dbReference type="ARBA" id="ARBA00022692"/>
    </source>
</evidence>
<dbReference type="InterPro" id="IPR051449">
    <property type="entry name" value="ABC-2_transporter_component"/>
</dbReference>
<feature type="transmembrane region" description="Helical" evidence="6">
    <location>
        <begin position="237"/>
        <end position="262"/>
    </location>
</feature>
<reference evidence="9" key="1">
    <citation type="journal article" date="2019" name="Int. J. Syst. Evol. Microbiol.">
        <title>The Global Catalogue of Microorganisms (GCM) 10K type strain sequencing project: providing services to taxonomists for standard genome sequencing and annotation.</title>
        <authorList>
            <consortium name="The Broad Institute Genomics Platform"/>
            <consortium name="The Broad Institute Genome Sequencing Center for Infectious Disease"/>
            <person name="Wu L."/>
            <person name="Ma J."/>
        </authorList>
    </citation>
    <scope>NUCLEOTIDE SEQUENCE [LARGE SCALE GENOMIC DNA]</scope>
    <source>
        <strain evidence="9">KACC 12507</strain>
    </source>
</reference>
<keyword evidence="9" id="KW-1185">Reference proteome</keyword>
<protein>
    <submittedName>
        <fullName evidence="8">ABC transporter permease</fullName>
    </submittedName>
</protein>
<evidence type="ECO:0000256" key="6">
    <source>
        <dbReference type="SAM" id="Phobius"/>
    </source>
</evidence>
<dbReference type="RefSeq" id="WP_382405941.1">
    <property type="nucleotide sequence ID" value="NZ_JBHSGU010000002.1"/>
</dbReference>
<gene>
    <name evidence="8" type="ORF">ACFO4O_03330</name>
</gene>
<proteinExistence type="predicted"/>
<feature type="transmembrane region" description="Helical" evidence="6">
    <location>
        <begin position="190"/>
        <end position="216"/>
    </location>
</feature>
<feature type="transmembrane region" description="Helical" evidence="6">
    <location>
        <begin position="364"/>
        <end position="382"/>
    </location>
</feature>
<evidence type="ECO:0000256" key="1">
    <source>
        <dbReference type="ARBA" id="ARBA00004651"/>
    </source>
</evidence>
<dbReference type="EMBL" id="JBHSGU010000002">
    <property type="protein sequence ID" value="MFC4699187.1"/>
    <property type="molecule type" value="Genomic_DNA"/>
</dbReference>